<dbReference type="InterPro" id="IPR007197">
    <property type="entry name" value="rSAM"/>
</dbReference>
<keyword evidence="6" id="KW-0949">S-adenosyl-L-methionine</keyword>
<dbReference type="EMBL" id="JAPQER010000004">
    <property type="protein sequence ID" value="MCY6484984.1"/>
    <property type="molecule type" value="Genomic_DNA"/>
</dbReference>
<dbReference type="PROSITE" id="PS01087">
    <property type="entry name" value="RADICAL_ACTIVATING"/>
    <property type="match status" value="1"/>
</dbReference>
<dbReference type="InterPro" id="IPR058240">
    <property type="entry name" value="rSAM_sf"/>
</dbReference>
<dbReference type="RefSeq" id="WP_268041301.1">
    <property type="nucleotide sequence ID" value="NZ_JAPQER010000004.1"/>
</dbReference>
<evidence type="ECO:0000256" key="9">
    <source>
        <dbReference type="ARBA" id="ARBA00023004"/>
    </source>
</evidence>
<comment type="cofactor">
    <cofactor evidence="1">
        <name>[4Fe-4S] cluster</name>
        <dbReference type="ChEBI" id="CHEBI:49883"/>
    </cofactor>
</comment>
<dbReference type="SUPFAM" id="SSF102114">
    <property type="entry name" value="Radical SAM enzymes"/>
    <property type="match status" value="1"/>
</dbReference>
<dbReference type="InterPro" id="IPR012837">
    <property type="entry name" value="NrdG"/>
</dbReference>
<evidence type="ECO:0000256" key="6">
    <source>
        <dbReference type="ARBA" id="ARBA00022691"/>
    </source>
</evidence>
<dbReference type="Pfam" id="PF13353">
    <property type="entry name" value="Fer4_12"/>
    <property type="match status" value="1"/>
</dbReference>
<evidence type="ECO:0000256" key="10">
    <source>
        <dbReference type="ARBA" id="ARBA00023014"/>
    </source>
</evidence>
<dbReference type="SFLD" id="SFLDG01066">
    <property type="entry name" value="organic_radical-activating_enz"/>
    <property type="match status" value="1"/>
</dbReference>
<dbReference type="SFLD" id="SFLDG01063">
    <property type="entry name" value="activating_enzymes__group_1"/>
    <property type="match status" value="1"/>
</dbReference>
<proteinExistence type="inferred from homology"/>
<evidence type="ECO:0000256" key="2">
    <source>
        <dbReference type="ARBA" id="ARBA00003852"/>
    </source>
</evidence>
<evidence type="ECO:0000256" key="12">
    <source>
        <dbReference type="PIRNR" id="PIRNR000368"/>
    </source>
</evidence>
<sequence>MKLQVAGFLDNSMVNGKGLRSVIFVSGCNHNCEGCHNKEMQAFDYGDKVEINEIMDRIKHNIPLIKGVTFSGGEPFEQAKALIFLAQNIKEQGLSLWCYTGYTFDKMLGSKDNDKLELLKYVDVIVDGRFEKNLTENAPKYAGSSNQRVINVQKSLKSGKIIEFNE</sequence>
<keyword evidence="8 12" id="KW-0560">Oxidoreductase</keyword>
<comment type="catalytic activity">
    <reaction evidence="11">
        <text>glycyl-[protein] + reduced [flavodoxin] + S-adenosyl-L-methionine = glycin-2-yl radical-[protein] + semiquinone [flavodoxin] + 5'-deoxyadenosine + L-methionine + H(+)</text>
        <dbReference type="Rhea" id="RHEA:61976"/>
        <dbReference type="Rhea" id="RHEA-COMP:10622"/>
        <dbReference type="Rhea" id="RHEA-COMP:14480"/>
        <dbReference type="Rhea" id="RHEA-COMP:15993"/>
        <dbReference type="Rhea" id="RHEA-COMP:15994"/>
        <dbReference type="ChEBI" id="CHEBI:15378"/>
        <dbReference type="ChEBI" id="CHEBI:17319"/>
        <dbReference type="ChEBI" id="CHEBI:29947"/>
        <dbReference type="ChEBI" id="CHEBI:32722"/>
        <dbReference type="ChEBI" id="CHEBI:57618"/>
        <dbReference type="ChEBI" id="CHEBI:57844"/>
        <dbReference type="ChEBI" id="CHEBI:59789"/>
        <dbReference type="ChEBI" id="CHEBI:140311"/>
    </reaction>
</comment>
<evidence type="ECO:0000259" key="13">
    <source>
        <dbReference type="PROSITE" id="PS51918"/>
    </source>
</evidence>
<dbReference type="PANTHER" id="PTHR30352">
    <property type="entry name" value="PYRUVATE FORMATE-LYASE-ACTIVATING ENZYME"/>
    <property type="match status" value="1"/>
</dbReference>
<evidence type="ECO:0000313" key="15">
    <source>
        <dbReference type="Proteomes" id="UP001078443"/>
    </source>
</evidence>
<evidence type="ECO:0000256" key="8">
    <source>
        <dbReference type="ARBA" id="ARBA00023002"/>
    </source>
</evidence>
<dbReference type="SFLD" id="SFLDS00029">
    <property type="entry name" value="Radical_SAM"/>
    <property type="match status" value="1"/>
</dbReference>
<evidence type="ECO:0000313" key="14">
    <source>
        <dbReference type="EMBL" id="MCY6484984.1"/>
    </source>
</evidence>
<gene>
    <name evidence="14" type="primary">nrdG</name>
    <name evidence="14" type="ORF">OW763_11580</name>
</gene>
<dbReference type="SFLD" id="SFLDF00299">
    <property type="entry name" value="anaerobic_ribonucleoside-triph"/>
    <property type="match status" value="1"/>
</dbReference>
<name>A0ABT4D165_9CLOT</name>
<evidence type="ECO:0000256" key="3">
    <source>
        <dbReference type="ARBA" id="ARBA00009777"/>
    </source>
</evidence>
<dbReference type="EC" id="1.97.1.-" evidence="12"/>
<evidence type="ECO:0000256" key="5">
    <source>
        <dbReference type="ARBA" id="ARBA00022485"/>
    </source>
</evidence>
<evidence type="ECO:0000256" key="1">
    <source>
        <dbReference type="ARBA" id="ARBA00001966"/>
    </source>
</evidence>
<dbReference type="InterPro" id="IPR013785">
    <property type="entry name" value="Aldolase_TIM"/>
</dbReference>
<evidence type="ECO:0000256" key="4">
    <source>
        <dbReference type="ARBA" id="ARBA00014281"/>
    </source>
</evidence>
<keyword evidence="7" id="KW-0479">Metal-binding</keyword>
<keyword evidence="15" id="KW-1185">Reference proteome</keyword>
<feature type="domain" description="Radical SAM core" evidence="13">
    <location>
        <begin position="14"/>
        <end position="166"/>
    </location>
</feature>
<comment type="similarity">
    <text evidence="3 12">Belongs to the organic radical-activating enzymes family.</text>
</comment>
<protein>
    <recommendedName>
        <fullName evidence="4 12">Anaerobic ribonucleoside-triphosphate reductase-activating protein</fullName>
        <ecNumber evidence="12">1.97.1.-</ecNumber>
    </recommendedName>
</protein>
<comment type="function">
    <text evidence="2 12">Activation of anaerobic ribonucleoside-triphosphate reductase under anaerobic conditions by generation of an organic free radical, using S-adenosylmethionine and reduced flavodoxin as cosubstrates to produce 5'-deoxy-adenosine.</text>
</comment>
<dbReference type="Proteomes" id="UP001078443">
    <property type="component" value="Unassembled WGS sequence"/>
</dbReference>
<dbReference type="PIRSF" id="PIRSF000368">
    <property type="entry name" value="NrdG"/>
    <property type="match status" value="1"/>
</dbReference>
<keyword evidence="5" id="KW-0004">4Fe-4S</keyword>
<dbReference type="NCBIfam" id="TIGR02491">
    <property type="entry name" value="NrdG"/>
    <property type="match status" value="1"/>
</dbReference>
<reference evidence="14" key="1">
    <citation type="submission" date="2022-12" db="EMBL/GenBank/DDBJ databases">
        <authorList>
            <person name="Wang J."/>
        </authorList>
    </citation>
    <scope>NUCLEOTIDE SEQUENCE</scope>
    <source>
        <strain evidence="14">HY-45-18</strain>
    </source>
</reference>
<accession>A0ABT4D165</accession>
<evidence type="ECO:0000256" key="11">
    <source>
        <dbReference type="ARBA" id="ARBA00047365"/>
    </source>
</evidence>
<dbReference type="PROSITE" id="PS51918">
    <property type="entry name" value="RADICAL_SAM"/>
    <property type="match status" value="1"/>
</dbReference>
<keyword evidence="9" id="KW-0408">Iron</keyword>
<dbReference type="PANTHER" id="PTHR30352:SF2">
    <property type="entry name" value="ANAEROBIC RIBONUCLEOSIDE-TRIPHOSPHATE REDUCTASE-ACTIVATING PROTEIN"/>
    <property type="match status" value="1"/>
</dbReference>
<comment type="caution">
    <text evidence="14">The sequence shown here is derived from an EMBL/GenBank/DDBJ whole genome shotgun (WGS) entry which is preliminary data.</text>
</comment>
<dbReference type="Gene3D" id="3.20.20.70">
    <property type="entry name" value="Aldolase class I"/>
    <property type="match status" value="1"/>
</dbReference>
<dbReference type="InterPro" id="IPR001989">
    <property type="entry name" value="Radical_activat_CS"/>
</dbReference>
<organism evidence="14 15">
    <name type="scientific">Clostridium aestuarii</name>
    <dbReference type="NCBI Taxonomy" id="338193"/>
    <lineage>
        <taxon>Bacteria</taxon>
        <taxon>Bacillati</taxon>
        <taxon>Bacillota</taxon>
        <taxon>Clostridia</taxon>
        <taxon>Eubacteriales</taxon>
        <taxon>Clostridiaceae</taxon>
        <taxon>Clostridium</taxon>
    </lineage>
</organism>
<keyword evidence="10" id="KW-0411">Iron-sulfur</keyword>
<dbReference type="InterPro" id="IPR034457">
    <property type="entry name" value="Organic_radical-activating"/>
</dbReference>
<evidence type="ECO:0000256" key="7">
    <source>
        <dbReference type="ARBA" id="ARBA00022723"/>
    </source>
</evidence>